<comment type="caution">
    <text evidence="1">The sequence shown here is derived from an EMBL/GenBank/DDBJ whole genome shotgun (WGS) entry which is preliminary data.</text>
</comment>
<keyword evidence="2" id="KW-1185">Reference proteome</keyword>
<gene>
    <name evidence="1" type="ORF">ACFSBW_16495</name>
</gene>
<organism evidence="1 2">
    <name type="scientific">Halohasta litorea</name>
    <dbReference type="NCBI Taxonomy" id="869891"/>
    <lineage>
        <taxon>Archaea</taxon>
        <taxon>Methanobacteriati</taxon>
        <taxon>Methanobacteriota</taxon>
        <taxon>Stenosarchaea group</taxon>
        <taxon>Halobacteria</taxon>
        <taxon>Halobacteriales</taxon>
        <taxon>Haloferacaceae</taxon>
        <taxon>Halohasta</taxon>
    </lineage>
</organism>
<dbReference type="RefSeq" id="WP_256397130.1">
    <property type="nucleotide sequence ID" value="NZ_JANHDJ010000006.1"/>
</dbReference>
<name>A0ABD6DAX7_9EURY</name>
<dbReference type="AlphaFoldDB" id="A0ABD6DAX7"/>
<protein>
    <submittedName>
        <fullName evidence="1">Uncharacterized protein</fullName>
    </submittedName>
</protein>
<sequence>MGFYYHSEDLEAETILRKCANRLDDAPTDIDDINVTKRDAVLAEDLIESEFTSDWVTANYTESGAIQLDTPYPELNKESREKEQQHLKDKRGQFFYVIGEVSGEGTTVAISALAEIRGRAAEEKVEYFIEEYTLGRVDPAK</sequence>
<dbReference type="EMBL" id="JBHUDM010000005">
    <property type="protein sequence ID" value="MFD1643476.1"/>
    <property type="molecule type" value="Genomic_DNA"/>
</dbReference>
<evidence type="ECO:0000313" key="2">
    <source>
        <dbReference type="Proteomes" id="UP001597052"/>
    </source>
</evidence>
<dbReference type="Proteomes" id="UP001597052">
    <property type="component" value="Unassembled WGS sequence"/>
</dbReference>
<proteinExistence type="predicted"/>
<reference evidence="1 2" key="1">
    <citation type="journal article" date="2019" name="Int. J. Syst. Evol. Microbiol.">
        <title>The Global Catalogue of Microorganisms (GCM) 10K type strain sequencing project: providing services to taxonomists for standard genome sequencing and annotation.</title>
        <authorList>
            <consortium name="The Broad Institute Genomics Platform"/>
            <consortium name="The Broad Institute Genome Sequencing Center for Infectious Disease"/>
            <person name="Wu L."/>
            <person name="Ma J."/>
        </authorList>
    </citation>
    <scope>NUCLEOTIDE SEQUENCE [LARGE SCALE GENOMIC DNA]</scope>
    <source>
        <strain evidence="1 2">CGMCC 1.10593</strain>
    </source>
</reference>
<evidence type="ECO:0000313" key="1">
    <source>
        <dbReference type="EMBL" id="MFD1643476.1"/>
    </source>
</evidence>
<accession>A0ABD6DAX7</accession>